<gene>
    <name evidence="3" type="ORF">AVDCRST_MAG63-1168</name>
</gene>
<reference evidence="3" key="1">
    <citation type="submission" date="2020-02" db="EMBL/GenBank/DDBJ databases">
        <authorList>
            <person name="Meier V. D."/>
        </authorList>
    </citation>
    <scope>NUCLEOTIDE SEQUENCE</scope>
    <source>
        <strain evidence="3">AVDCRST_MAG63</strain>
    </source>
</reference>
<dbReference type="Gene3D" id="3.30.1370.60">
    <property type="entry name" value="Hypothetical oxidoreductase yiak, domain 2"/>
    <property type="match status" value="2"/>
</dbReference>
<dbReference type="AlphaFoldDB" id="A0A6J4HWV4"/>
<protein>
    <recommendedName>
        <fullName evidence="4">Malate dehydrogenase</fullName>
    </recommendedName>
</protein>
<dbReference type="GO" id="GO:0016491">
    <property type="term" value="F:oxidoreductase activity"/>
    <property type="evidence" value="ECO:0007669"/>
    <property type="project" value="UniProtKB-KW"/>
</dbReference>
<organism evidence="3">
    <name type="scientific">uncultured Armatimonadetes bacterium</name>
    <dbReference type="NCBI Taxonomy" id="157466"/>
    <lineage>
        <taxon>Bacteria</taxon>
        <taxon>Bacillati</taxon>
        <taxon>Armatimonadota</taxon>
        <taxon>environmental samples</taxon>
    </lineage>
</organism>
<evidence type="ECO:0000256" key="1">
    <source>
        <dbReference type="ARBA" id="ARBA00006056"/>
    </source>
</evidence>
<dbReference type="SUPFAM" id="SSF89733">
    <property type="entry name" value="L-sulfolactate dehydrogenase-like"/>
    <property type="match status" value="1"/>
</dbReference>
<dbReference type="Gene3D" id="1.10.1530.10">
    <property type="match status" value="2"/>
</dbReference>
<keyword evidence="2" id="KW-0560">Oxidoreductase</keyword>
<comment type="similarity">
    <text evidence="1">Belongs to the LDH2/MDH2 oxidoreductase family.</text>
</comment>
<dbReference type="InterPro" id="IPR043144">
    <property type="entry name" value="Mal/L-sulf/L-lact_DH-like_ah"/>
</dbReference>
<dbReference type="InterPro" id="IPR036111">
    <property type="entry name" value="Mal/L-sulfo/L-lacto_DH-like_sf"/>
</dbReference>
<dbReference type="PANTHER" id="PTHR11091:SF0">
    <property type="entry name" value="MALATE DEHYDROGENASE"/>
    <property type="match status" value="1"/>
</dbReference>
<dbReference type="InterPro" id="IPR043143">
    <property type="entry name" value="Mal/L-sulf/L-lact_DH-like_NADP"/>
</dbReference>
<dbReference type="PANTHER" id="PTHR11091">
    <property type="entry name" value="OXIDOREDUCTASE-RELATED"/>
    <property type="match status" value="1"/>
</dbReference>
<dbReference type="InterPro" id="IPR003767">
    <property type="entry name" value="Malate/L-lactate_DH-like"/>
</dbReference>
<dbReference type="Pfam" id="PF02615">
    <property type="entry name" value="Ldh_2"/>
    <property type="match status" value="2"/>
</dbReference>
<evidence type="ECO:0008006" key="4">
    <source>
        <dbReference type="Google" id="ProtNLM"/>
    </source>
</evidence>
<dbReference type="EMBL" id="CADCTO010000157">
    <property type="protein sequence ID" value="CAA9235477.1"/>
    <property type="molecule type" value="Genomic_DNA"/>
</dbReference>
<evidence type="ECO:0000313" key="3">
    <source>
        <dbReference type="EMBL" id="CAA9235477.1"/>
    </source>
</evidence>
<accession>A0A6J4HWV4</accession>
<proteinExistence type="inferred from homology"/>
<sequence>MNRPPENAVRVDAEALNAFVGGVFERAGVPPAQAAFLADLLVANDLRGVFSHGTRQVAAYVGHFREGRLNPAPEARVADESPATLVVEGDGGLGYFAAHRAAGLLGPKALEIGVAAALTRDHGHIGAAGIYARVPLEHGLFCFVTSGHQLGLKPGQSVLHAAGGSPMAFALPTGEEPPFVLDFGAMHDLYPGAEHVDEIIALAPGTVFRALGLGAVCQALGGFLAGVPLDPERAERRWPGADQGSFLIAVDLARFFPLDAFKAEMDAYAQAVRRMEPLPGFEHARLAGAPEWEQEATYRNEGIPVAPQHAAALRTLADDFGVSAPL</sequence>
<name>A0A6J4HWV4_9BACT</name>
<evidence type="ECO:0000256" key="2">
    <source>
        <dbReference type="ARBA" id="ARBA00023002"/>
    </source>
</evidence>